<keyword evidence="1" id="KW-0732">Signal</keyword>
<evidence type="ECO:0000313" key="3">
    <source>
        <dbReference type="Proteomes" id="UP000008370"/>
    </source>
</evidence>
<dbReference type="InParanoid" id="K5VG72"/>
<sequence length="151" mass="15769">MFASFSTLFATSAAIACIFTPVAHASPTSAGLSTRDDYAPSPILPNAQSVWTIGEQGLVTWNKSLVPSTATTIPWIDLYESSPFGSAEWVVNLAQNADPQPDEVLVPVVEVDSAYAGRRRLTARARARALAGGSILDSKAGGGDSSRATGE</sequence>
<dbReference type="RefSeq" id="XP_007401401.1">
    <property type="nucleotide sequence ID" value="XM_007401339.1"/>
</dbReference>
<dbReference type="KEGG" id="pco:PHACADRAFT_213962"/>
<keyword evidence="3" id="KW-1185">Reference proteome</keyword>
<dbReference type="GeneID" id="18913443"/>
<reference evidence="2 3" key="1">
    <citation type="journal article" date="2012" name="BMC Genomics">
        <title>Comparative genomics of the white-rot fungi, Phanerochaete carnosa and P. chrysosporium, to elucidate the genetic basis of the distinct wood types they colonize.</title>
        <authorList>
            <person name="Suzuki H."/>
            <person name="MacDonald J."/>
            <person name="Syed K."/>
            <person name="Salamov A."/>
            <person name="Hori C."/>
            <person name="Aerts A."/>
            <person name="Henrissat B."/>
            <person name="Wiebenga A."/>
            <person name="vanKuyk P.A."/>
            <person name="Barry K."/>
            <person name="Lindquist E."/>
            <person name="LaButti K."/>
            <person name="Lapidus A."/>
            <person name="Lucas S."/>
            <person name="Coutinho P."/>
            <person name="Gong Y."/>
            <person name="Samejima M."/>
            <person name="Mahadevan R."/>
            <person name="Abou-Zaid M."/>
            <person name="de Vries R.P."/>
            <person name="Igarashi K."/>
            <person name="Yadav J.S."/>
            <person name="Grigoriev I.V."/>
            <person name="Master E.R."/>
        </authorList>
    </citation>
    <scope>NUCLEOTIDE SEQUENCE [LARGE SCALE GENOMIC DNA]</scope>
    <source>
        <strain evidence="2 3">HHB-10118-sp</strain>
    </source>
</reference>
<feature type="chain" id="PRO_5003888193" evidence="1">
    <location>
        <begin position="26"/>
        <end position="151"/>
    </location>
</feature>
<name>K5VG72_PHACS</name>
<accession>K5VG72</accession>
<dbReference type="Proteomes" id="UP000008370">
    <property type="component" value="Unassembled WGS sequence"/>
</dbReference>
<evidence type="ECO:0000313" key="2">
    <source>
        <dbReference type="EMBL" id="EKM50213.1"/>
    </source>
</evidence>
<dbReference type="HOGENOM" id="CLU_1732115_0_0_1"/>
<proteinExistence type="predicted"/>
<gene>
    <name evidence="2" type="ORF">PHACADRAFT_213962</name>
</gene>
<feature type="signal peptide" evidence="1">
    <location>
        <begin position="1"/>
        <end position="25"/>
    </location>
</feature>
<dbReference type="AlphaFoldDB" id="K5VG72"/>
<evidence type="ECO:0000256" key="1">
    <source>
        <dbReference type="SAM" id="SignalP"/>
    </source>
</evidence>
<dbReference type="EMBL" id="JH930479">
    <property type="protein sequence ID" value="EKM50213.1"/>
    <property type="molecule type" value="Genomic_DNA"/>
</dbReference>
<protein>
    <submittedName>
        <fullName evidence="2">Uncharacterized protein</fullName>
    </submittedName>
</protein>
<organism evidence="2 3">
    <name type="scientific">Phanerochaete carnosa (strain HHB-10118-sp)</name>
    <name type="common">White-rot fungus</name>
    <name type="synonym">Peniophora carnosa</name>
    <dbReference type="NCBI Taxonomy" id="650164"/>
    <lineage>
        <taxon>Eukaryota</taxon>
        <taxon>Fungi</taxon>
        <taxon>Dikarya</taxon>
        <taxon>Basidiomycota</taxon>
        <taxon>Agaricomycotina</taxon>
        <taxon>Agaricomycetes</taxon>
        <taxon>Polyporales</taxon>
        <taxon>Phanerochaetaceae</taxon>
        <taxon>Phanerochaete</taxon>
    </lineage>
</organism>